<keyword evidence="2" id="KW-1185">Reference proteome</keyword>
<protein>
    <recommendedName>
        <fullName evidence="3">Transposase</fullName>
    </recommendedName>
</protein>
<evidence type="ECO:0000313" key="1">
    <source>
        <dbReference type="EMBL" id="QIB56173.1"/>
    </source>
</evidence>
<evidence type="ECO:0000313" key="2">
    <source>
        <dbReference type="Proteomes" id="UP000464715"/>
    </source>
</evidence>
<sequence length="111" mass="12715">MNNHIYQKTQSITNLFAVLQVLEKKILGMRGKNRYKTCKYAKIISKYVKLQRTGKGVVSTFSTRNAILSIAKIFNSMQRRCIYEKKMEGIDRFGACGDNVGRVYARNGKRG</sequence>
<dbReference type="EMBL" id="CP048626">
    <property type="protein sequence ID" value="QIB56173.1"/>
    <property type="molecule type" value="Genomic_DNA"/>
</dbReference>
<name>A0ABX6JDF0_9FIRM</name>
<organism evidence="1 2">
    <name type="scientific">Blautia producta ATCC 27340 = DSM 2950</name>
    <dbReference type="NCBI Taxonomy" id="1121114"/>
    <lineage>
        <taxon>Bacteria</taxon>
        <taxon>Bacillati</taxon>
        <taxon>Bacillota</taxon>
        <taxon>Clostridia</taxon>
        <taxon>Lachnospirales</taxon>
        <taxon>Lachnospiraceae</taxon>
        <taxon>Blautia</taxon>
    </lineage>
</organism>
<dbReference type="Proteomes" id="UP000464715">
    <property type="component" value="Chromosome"/>
</dbReference>
<reference evidence="1 2" key="1">
    <citation type="submission" date="2020-02" db="EMBL/GenBank/DDBJ databases">
        <title>Complete genome sequence of Blautia producta JCM 1471(T).</title>
        <authorList>
            <person name="Tourlousse D.M."/>
            <person name="Sakamoto M."/>
            <person name="Miura T."/>
            <person name="Narita K."/>
            <person name="Ohashi A."/>
            <person name="Uchino Y."/>
            <person name="Yamazoe A."/>
            <person name="Kameyama K."/>
            <person name="Terauchi J."/>
            <person name="Ohkuma M."/>
            <person name="Kawasaki H."/>
            <person name="Sekiguchi Y."/>
        </authorList>
    </citation>
    <scope>NUCLEOTIDE SEQUENCE [LARGE SCALE GENOMIC DNA]</scope>
    <source>
        <strain evidence="1 2">JCM 1471</strain>
    </source>
</reference>
<accession>A0ABX6JDF0</accession>
<evidence type="ECO:0008006" key="3">
    <source>
        <dbReference type="Google" id="ProtNLM"/>
    </source>
</evidence>
<gene>
    <name evidence="1" type="ORF">GXM18_15655</name>
</gene>
<dbReference type="RefSeq" id="WP_154661989.1">
    <property type="nucleotide sequence ID" value="NZ_AUUC01000013.1"/>
</dbReference>
<proteinExistence type="predicted"/>
<dbReference type="GeneID" id="75053425"/>